<dbReference type="HOGENOM" id="CLU_024251_2_3_9"/>
<dbReference type="InterPro" id="IPR013785">
    <property type="entry name" value="Aldolase_TIM"/>
</dbReference>
<organism evidence="11 12">
    <name type="scientific">Selenomonas flueggei ATCC 43531</name>
    <dbReference type="NCBI Taxonomy" id="638302"/>
    <lineage>
        <taxon>Bacteria</taxon>
        <taxon>Bacillati</taxon>
        <taxon>Bacillota</taxon>
        <taxon>Negativicutes</taxon>
        <taxon>Selenomonadales</taxon>
        <taxon>Selenomonadaceae</taxon>
        <taxon>Selenomonas</taxon>
    </lineage>
</organism>
<dbReference type="UniPathway" id="UPA00138"/>
<feature type="binding site" evidence="9">
    <location>
        <position position="220"/>
    </location>
    <ligand>
        <name>substrate</name>
    </ligand>
</feature>
<comment type="similarity">
    <text evidence="2 9 10">Belongs to the triosephosphate isomerase family.</text>
</comment>
<dbReference type="InterPro" id="IPR020861">
    <property type="entry name" value="Triosephosphate_isomerase_AS"/>
</dbReference>
<sequence>MIQKEKTMARTPIIAGNWKMNNTIAAGVSLVKELIPLVKDAKATVVACPTATALAAVADAVKGTNIHIGAQNVHWEKSGAYTGEISTDMLKEIGADYVILGHSERRDYFGETDEGVNKRARAAYAAGITPIICCGESLAVREAGKYIEHVVAQINAALEGFTADEAGKLVIAYEPIWAIGTGKTASFEQAEEVCKAIREAVAKKFNAQAADAIRIQYGGSVKPATIKDLMKQPNVDGALVGGASLKAQDFAAIVNF</sequence>
<dbReference type="NCBIfam" id="TIGR00419">
    <property type="entry name" value="tim"/>
    <property type="match status" value="1"/>
</dbReference>
<dbReference type="PANTHER" id="PTHR21139">
    <property type="entry name" value="TRIOSEPHOSPHATE ISOMERASE"/>
    <property type="match status" value="1"/>
</dbReference>
<comment type="pathway">
    <text evidence="1 9 10">Carbohydrate degradation; glycolysis; D-glyceraldehyde 3-phosphate from glycerone phosphate: step 1/1.</text>
</comment>
<proteinExistence type="inferred from homology"/>
<dbReference type="PROSITE" id="PS51440">
    <property type="entry name" value="TIM_2"/>
    <property type="match status" value="1"/>
</dbReference>
<dbReference type="GO" id="GO:0019563">
    <property type="term" value="P:glycerol catabolic process"/>
    <property type="evidence" value="ECO:0007669"/>
    <property type="project" value="TreeGrafter"/>
</dbReference>
<evidence type="ECO:0000256" key="5">
    <source>
        <dbReference type="ARBA" id="ARBA00022432"/>
    </source>
</evidence>
<evidence type="ECO:0000256" key="4">
    <source>
        <dbReference type="ARBA" id="ARBA00019397"/>
    </source>
</evidence>
<comment type="function">
    <text evidence="9">Involved in the gluconeogenesis. Catalyzes stereospecifically the conversion of dihydroxyacetone phosphate (DHAP) to D-glyceraldehyde-3-phosphate (G3P).</text>
</comment>
<keyword evidence="7 9" id="KW-0324">Glycolysis</keyword>
<dbReference type="GO" id="GO:0004807">
    <property type="term" value="F:triose-phosphate isomerase activity"/>
    <property type="evidence" value="ECO:0007669"/>
    <property type="project" value="UniProtKB-UniRule"/>
</dbReference>
<evidence type="ECO:0000256" key="6">
    <source>
        <dbReference type="ARBA" id="ARBA00022490"/>
    </source>
</evidence>
<dbReference type="eggNOG" id="COG0149">
    <property type="taxonomic scope" value="Bacteria"/>
</dbReference>
<gene>
    <name evidence="9 11" type="primary">tpiA</name>
    <name evidence="11" type="ORF">HMPREF0908_1919</name>
</gene>
<dbReference type="FunFam" id="3.20.20.70:FF:000016">
    <property type="entry name" value="Triosephosphate isomerase"/>
    <property type="match status" value="1"/>
</dbReference>
<comment type="caution">
    <text evidence="11">The sequence shown here is derived from an EMBL/GenBank/DDBJ whole genome shotgun (WGS) entry which is preliminary data.</text>
</comment>
<keyword evidence="5 9" id="KW-0312">Gluconeogenesis</keyword>
<reference evidence="11 12" key="1">
    <citation type="submission" date="2009-04" db="EMBL/GenBank/DDBJ databases">
        <authorList>
            <person name="Qin X."/>
            <person name="Bachman B."/>
            <person name="Battles P."/>
            <person name="Bell A."/>
            <person name="Bess C."/>
            <person name="Bickham C."/>
            <person name="Chaboub L."/>
            <person name="Chen D."/>
            <person name="Coyle M."/>
            <person name="Deiros D.R."/>
            <person name="Dinh H."/>
            <person name="Forbes L."/>
            <person name="Fowler G."/>
            <person name="Francisco L."/>
            <person name="Fu Q."/>
            <person name="Gubbala S."/>
            <person name="Hale W."/>
            <person name="Han Y."/>
            <person name="Hemphill L."/>
            <person name="Highlander S.K."/>
            <person name="Hirani K."/>
            <person name="Hogues M."/>
            <person name="Jackson L."/>
            <person name="Jakkamsetti A."/>
            <person name="Javaid M."/>
            <person name="Jiang H."/>
            <person name="Korchina V."/>
            <person name="Kovar C."/>
            <person name="Lara F."/>
            <person name="Lee S."/>
            <person name="Mata R."/>
            <person name="Mathew T."/>
            <person name="Moen C."/>
            <person name="Morales K."/>
            <person name="Munidasa M."/>
            <person name="Nazareth L."/>
            <person name="Ngo R."/>
            <person name="Nguyen L."/>
            <person name="Okwuonu G."/>
            <person name="Ongeri F."/>
            <person name="Patil S."/>
            <person name="Petrosino J."/>
            <person name="Pham C."/>
            <person name="Pham P."/>
            <person name="Pu L.-L."/>
            <person name="Puazo M."/>
            <person name="Raj R."/>
            <person name="Reid J."/>
            <person name="Rouhana J."/>
            <person name="Saada N."/>
            <person name="Shang Y."/>
            <person name="Simmons D."/>
            <person name="Thornton R."/>
            <person name="Warren J."/>
            <person name="Weissenberger G."/>
            <person name="Zhang J."/>
            <person name="Zhang L."/>
            <person name="Zhou C."/>
            <person name="Zhu D."/>
            <person name="Muzny D."/>
            <person name="Worley K."/>
            <person name="Gibbs R."/>
        </authorList>
    </citation>
    <scope>NUCLEOTIDE SEQUENCE [LARGE SCALE GENOMIC DNA]</scope>
    <source>
        <strain evidence="11 12">ATCC 43531</strain>
    </source>
</reference>
<protein>
    <recommendedName>
        <fullName evidence="4 9">Triosephosphate isomerase</fullName>
        <shortName evidence="9">TIM</shortName>
        <shortName evidence="9">TPI</shortName>
        <ecNumber evidence="3 9">5.3.1.1</ecNumber>
    </recommendedName>
    <alternativeName>
        <fullName evidence="9">Triose-phosphate isomerase</fullName>
    </alternativeName>
</protein>
<dbReference type="Pfam" id="PF00121">
    <property type="entry name" value="TIM"/>
    <property type="match status" value="1"/>
</dbReference>
<dbReference type="InterPro" id="IPR035990">
    <property type="entry name" value="TIM_sf"/>
</dbReference>
<evidence type="ECO:0000256" key="10">
    <source>
        <dbReference type="RuleBase" id="RU363013"/>
    </source>
</evidence>
<keyword evidence="6 9" id="KW-0963">Cytoplasm</keyword>
<evidence type="ECO:0000313" key="12">
    <source>
        <dbReference type="Proteomes" id="UP000005309"/>
    </source>
</evidence>
<evidence type="ECO:0000256" key="7">
    <source>
        <dbReference type="ARBA" id="ARBA00023152"/>
    </source>
</evidence>
<feature type="active site" description="Electrophile" evidence="9">
    <location>
        <position position="102"/>
    </location>
</feature>
<comment type="subcellular location">
    <subcellularLocation>
        <location evidence="9 10">Cytoplasm</location>
    </subcellularLocation>
</comment>
<evidence type="ECO:0000256" key="1">
    <source>
        <dbReference type="ARBA" id="ARBA00004680"/>
    </source>
</evidence>
<dbReference type="GO" id="GO:0006094">
    <property type="term" value="P:gluconeogenesis"/>
    <property type="evidence" value="ECO:0007669"/>
    <property type="project" value="UniProtKB-UniRule"/>
</dbReference>
<dbReference type="InterPro" id="IPR000652">
    <property type="entry name" value="Triosephosphate_isomerase"/>
</dbReference>
<dbReference type="SUPFAM" id="SSF51351">
    <property type="entry name" value="Triosephosphate isomerase (TIM)"/>
    <property type="match status" value="1"/>
</dbReference>
<dbReference type="CDD" id="cd00311">
    <property type="entry name" value="TIM"/>
    <property type="match status" value="1"/>
</dbReference>
<evidence type="ECO:0000256" key="8">
    <source>
        <dbReference type="ARBA" id="ARBA00023235"/>
    </source>
</evidence>
<dbReference type="UniPathway" id="UPA00109">
    <property type="reaction ID" value="UER00189"/>
</dbReference>
<dbReference type="AlphaFoldDB" id="C4V619"/>
<dbReference type="PROSITE" id="PS00171">
    <property type="entry name" value="TIM_1"/>
    <property type="match status" value="1"/>
</dbReference>
<dbReference type="GO" id="GO:0005829">
    <property type="term" value="C:cytosol"/>
    <property type="evidence" value="ECO:0007669"/>
    <property type="project" value="TreeGrafter"/>
</dbReference>
<evidence type="ECO:0000256" key="3">
    <source>
        <dbReference type="ARBA" id="ARBA00011940"/>
    </source>
</evidence>
<feature type="active site" description="Proton acceptor" evidence="9">
    <location>
        <position position="174"/>
    </location>
</feature>
<evidence type="ECO:0000313" key="11">
    <source>
        <dbReference type="EMBL" id="EEQ47617.1"/>
    </source>
</evidence>
<dbReference type="GO" id="GO:0006096">
    <property type="term" value="P:glycolytic process"/>
    <property type="evidence" value="ECO:0007669"/>
    <property type="project" value="UniProtKB-UniRule"/>
</dbReference>
<comment type="subunit">
    <text evidence="9 10">Homodimer.</text>
</comment>
<accession>C4V619</accession>
<dbReference type="EC" id="5.3.1.1" evidence="3 9"/>
<name>C4V619_9FIRM</name>
<keyword evidence="12" id="KW-1185">Reference proteome</keyword>
<dbReference type="STRING" id="638302.HMPREF0908_1919"/>
<dbReference type="HAMAP" id="MF_00147_B">
    <property type="entry name" value="TIM_B"/>
    <property type="match status" value="1"/>
</dbReference>
<keyword evidence="8 9" id="KW-0413">Isomerase</keyword>
<dbReference type="EMBL" id="ACLA01000033">
    <property type="protein sequence ID" value="EEQ47617.1"/>
    <property type="molecule type" value="Genomic_DNA"/>
</dbReference>
<evidence type="ECO:0000256" key="2">
    <source>
        <dbReference type="ARBA" id="ARBA00007422"/>
    </source>
</evidence>
<feature type="binding site" evidence="9">
    <location>
        <begin position="17"/>
        <end position="19"/>
    </location>
    <ligand>
        <name>substrate</name>
    </ligand>
</feature>
<comment type="pathway">
    <text evidence="9 10">Carbohydrate biosynthesis; gluconeogenesis.</text>
</comment>
<dbReference type="GO" id="GO:0046166">
    <property type="term" value="P:glyceraldehyde-3-phosphate biosynthetic process"/>
    <property type="evidence" value="ECO:0007669"/>
    <property type="project" value="TreeGrafter"/>
</dbReference>
<dbReference type="InterPro" id="IPR022896">
    <property type="entry name" value="TrioseP_Isoase_bac/euk"/>
</dbReference>
<feature type="binding site" evidence="9">
    <location>
        <begin position="241"/>
        <end position="242"/>
    </location>
    <ligand>
        <name>substrate</name>
    </ligand>
</feature>
<dbReference type="PANTHER" id="PTHR21139:SF42">
    <property type="entry name" value="TRIOSEPHOSPHATE ISOMERASE"/>
    <property type="match status" value="1"/>
</dbReference>
<comment type="catalytic activity">
    <reaction evidence="9 10">
        <text>D-glyceraldehyde 3-phosphate = dihydroxyacetone phosphate</text>
        <dbReference type="Rhea" id="RHEA:18585"/>
        <dbReference type="ChEBI" id="CHEBI:57642"/>
        <dbReference type="ChEBI" id="CHEBI:59776"/>
        <dbReference type="EC" id="5.3.1.1"/>
    </reaction>
</comment>
<evidence type="ECO:0000256" key="9">
    <source>
        <dbReference type="HAMAP-Rule" id="MF_00147"/>
    </source>
</evidence>
<dbReference type="Proteomes" id="UP000005309">
    <property type="component" value="Unassembled WGS sequence"/>
</dbReference>
<feature type="binding site" evidence="9">
    <location>
        <position position="180"/>
    </location>
    <ligand>
        <name>substrate</name>
    </ligand>
</feature>
<dbReference type="Gene3D" id="3.20.20.70">
    <property type="entry name" value="Aldolase class I"/>
    <property type="match status" value="1"/>
</dbReference>